<sequence length="124" mass="14567">MIPHISLDEDTDNECDQHENPGMTNERVYCIVCFKYLNLKHPISCSSNHKVCESCFRKTAYDFAKKLSYDELIKGFSCSEWKCKSYIDYETSAKYLPKKTRQLLLTQIFEVMLRNADVKAEKYV</sequence>
<protein>
    <submittedName>
        <fullName evidence="2">Uncharacterized protein</fullName>
    </submittedName>
</protein>
<accession>A0AC34GWX8</accession>
<evidence type="ECO:0000313" key="2">
    <source>
        <dbReference type="WBParaSite" id="ES5_v2.g9351.t1"/>
    </source>
</evidence>
<dbReference type="Proteomes" id="UP000887579">
    <property type="component" value="Unplaced"/>
</dbReference>
<reference evidence="2" key="1">
    <citation type="submission" date="2022-11" db="UniProtKB">
        <authorList>
            <consortium name="WormBaseParasite"/>
        </authorList>
    </citation>
    <scope>IDENTIFICATION</scope>
</reference>
<name>A0AC34GWX8_9BILA</name>
<organism evidence="1 2">
    <name type="scientific">Panagrolaimus sp. ES5</name>
    <dbReference type="NCBI Taxonomy" id="591445"/>
    <lineage>
        <taxon>Eukaryota</taxon>
        <taxon>Metazoa</taxon>
        <taxon>Ecdysozoa</taxon>
        <taxon>Nematoda</taxon>
        <taxon>Chromadorea</taxon>
        <taxon>Rhabditida</taxon>
        <taxon>Tylenchina</taxon>
        <taxon>Panagrolaimomorpha</taxon>
        <taxon>Panagrolaimoidea</taxon>
        <taxon>Panagrolaimidae</taxon>
        <taxon>Panagrolaimus</taxon>
    </lineage>
</organism>
<proteinExistence type="predicted"/>
<dbReference type="WBParaSite" id="ES5_v2.g9351.t1">
    <property type="protein sequence ID" value="ES5_v2.g9351.t1"/>
    <property type="gene ID" value="ES5_v2.g9351"/>
</dbReference>
<evidence type="ECO:0000313" key="1">
    <source>
        <dbReference type="Proteomes" id="UP000887579"/>
    </source>
</evidence>